<accession>A0AA35RVW2</accession>
<dbReference type="PANTHER" id="PTHR11328">
    <property type="entry name" value="MAJOR FACILITATOR SUPERFAMILY DOMAIN-CONTAINING PROTEIN"/>
    <property type="match status" value="1"/>
</dbReference>
<feature type="non-terminal residue" evidence="3">
    <location>
        <position position="1"/>
    </location>
</feature>
<dbReference type="GO" id="GO:0005886">
    <property type="term" value="C:plasma membrane"/>
    <property type="evidence" value="ECO:0007669"/>
    <property type="project" value="TreeGrafter"/>
</dbReference>
<evidence type="ECO:0000256" key="1">
    <source>
        <dbReference type="ARBA" id="ARBA00008335"/>
    </source>
</evidence>
<comment type="similarity">
    <text evidence="1">Belongs to the major facilitator superfamily.</text>
</comment>
<reference evidence="3" key="1">
    <citation type="submission" date="2023-03" db="EMBL/GenBank/DDBJ databases">
        <authorList>
            <person name="Steffen K."/>
            <person name="Cardenas P."/>
        </authorList>
    </citation>
    <scope>NUCLEOTIDE SEQUENCE</scope>
</reference>
<protein>
    <submittedName>
        <fullName evidence="3">Major facilitator superfamily domain-containing protein 12</fullName>
    </submittedName>
</protein>
<gene>
    <name evidence="3" type="ORF">GBAR_LOCUS10772</name>
</gene>
<dbReference type="InterPro" id="IPR039672">
    <property type="entry name" value="MFS_2"/>
</dbReference>
<comment type="caution">
    <text evidence="3">The sequence shown here is derived from an EMBL/GenBank/DDBJ whole genome shotgun (WGS) entry which is preliminary data.</text>
</comment>
<feature type="transmembrane region" description="Helical" evidence="2">
    <location>
        <begin position="65"/>
        <end position="85"/>
    </location>
</feature>
<evidence type="ECO:0000313" key="3">
    <source>
        <dbReference type="EMBL" id="CAI8017853.1"/>
    </source>
</evidence>
<sequence length="143" mass="15197">MVADLIGPTVGSGAFVYGLMSFTDKVSNGVAVQVVQALHPCKSTNPSHVCCSACAKFYRIVLSAVPGGATLCALICLAILTLYVYRRTRQLRDVAPACAEDGPCFSPSAHNKSLQSEGNSSLSVTASMNTRYRDVEDETKPHL</sequence>
<evidence type="ECO:0000313" key="4">
    <source>
        <dbReference type="Proteomes" id="UP001174909"/>
    </source>
</evidence>
<name>A0AA35RVW2_GEOBA</name>
<dbReference type="AlphaFoldDB" id="A0AA35RVW2"/>
<dbReference type="GO" id="GO:0008643">
    <property type="term" value="P:carbohydrate transport"/>
    <property type="evidence" value="ECO:0007669"/>
    <property type="project" value="InterPro"/>
</dbReference>
<dbReference type="PANTHER" id="PTHR11328:SF28">
    <property type="entry name" value="MAJOR FACILITATOR SUPERFAMILY DOMAIN-CONTAINING PROTEIN 12"/>
    <property type="match status" value="1"/>
</dbReference>
<dbReference type="GO" id="GO:0015293">
    <property type="term" value="F:symporter activity"/>
    <property type="evidence" value="ECO:0007669"/>
    <property type="project" value="InterPro"/>
</dbReference>
<proteinExistence type="inferred from homology"/>
<dbReference type="EMBL" id="CASHTH010001661">
    <property type="protein sequence ID" value="CAI8017853.1"/>
    <property type="molecule type" value="Genomic_DNA"/>
</dbReference>
<keyword evidence="2" id="KW-0472">Membrane</keyword>
<organism evidence="3 4">
    <name type="scientific">Geodia barretti</name>
    <name type="common">Barrett's horny sponge</name>
    <dbReference type="NCBI Taxonomy" id="519541"/>
    <lineage>
        <taxon>Eukaryota</taxon>
        <taxon>Metazoa</taxon>
        <taxon>Porifera</taxon>
        <taxon>Demospongiae</taxon>
        <taxon>Heteroscleromorpha</taxon>
        <taxon>Tetractinellida</taxon>
        <taxon>Astrophorina</taxon>
        <taxon>Geodiidae</taxon>
        <taxon>Geodia</taxon>
    </lineage>
</organism>
<keyword evidence="2" id="KW-1133">Transmembrane helix</keyword>
<dbReference type="Proteomes" id="UP001174909">
    <property type="component" value="Unassembled WGS sequence"/>
</dbReference>
<evidence type="ECO:0000256" key="2">
    <source>
        <dbReference type="SAM" id="Phobius"/>
    </source>
</evidence>
<keyword evidence="2" id="KW-0812">Transmembrane</keyword>
<keyword evidence="4" id="KW-1185">Reference proteome</keyword>